<evidence type="ECO:0000256" key="2">
    <source>
        <dbReference type="SAM" id="MobiDB-lite"/>
    </source>
</evidence>
<dbReference type="NCBIfam" id="TIGR00350">
    <property type="entry name" value="lytR_cpsA_psr"/>
    <property type="match status" value="1"/>
</dbReference>
<evidence type="ECO:0000256" key="3">
    <source>
        <dbReference type="SAM" id="Phobius"/>
    </source>
</evidence>
<protein>
    <submittedName>
        <fullName evidence="5">Cell envelope-related function transcriptional attenuator common domain protein</fullName>
    </submittedName>
</protein>
<dbReference type="EMBL" id="CP003696">
    <property type="protein sequence ID" value="AGP30128.1"/>
    <property type="molecule type" value="Genomic_DNA"/>
</dbReference>
<dbReference type="InterPro" id="IPR004474">
    <property type="entry name" value="LytR_CpsA_psr"/>
</dbReference>
<feature type="domain" description="Cell envelope-related transcriptional attenuator" evidence="4">
    <location>
        <begin position="96"/>
        <end position="237"/>
    </location>
</feature>
<dbReference type="HOGENOM" id="CLU_016455_0_2_11"/>
<dbReference type="PANTHER" id="PTHR33392:SF6">
    <property type="entry name" value="POLYISOPRENYL-TEICHOIC ACID--PEPTIDOGLYCAN TEICHOIC ACID TRANSFERASE TAGU"/>
    <property type="match status" value="1"/>
</dbReference>
<keyword evidence="6" id="KW-1185">Reference proteome</keyword>
<dbReference type="Gene3D" id="3.40.630.190">
    <property type="entry name" value="LCP protein"/>
    <property type="match status" value="1"/>
</dbReference>
<evidence type="ECO:0000259" key="4">
    <source>
        <dbReference type="Pfam" id="PF03816"/>
    </source>
</evidence>
<dbReference type="Proteomes" id="UP000014809">
    <property type="component" value="Chromosome"/>
</dbReference>
<organism evidence="5 6">
    <name type="scientific">Corynebacterium terpenotabidum Y-11</name>
    <dbReference type="NCBI Taxonomy" id="1200352"/>
    <lineage>
        <taxon>Bacteria</taxon>
        <taxon>Bacillati</taxon>
        <taxon>Actinomycetota</taxon>
        <taxon>Actinomycetes</taxon>
        <taxon>Mycobacteriales</taxon>
        <taxon>Corynebacteriaceae</taxon>
        <taxon>Corynebacterium</taxon>
    </lineage>
</organism>
<reference evidence="5 6" key="1">
    <citation type="submission" date="2012-06" db="EMBL/GenBank/DDBJ databases">
        <title>Complete genome sequence of Corynebacterium terpenotabidum Y-11 (=DSM 44721).</title>
        <authorList>
            <person name="Ruckert C."/>
            <person name="Albersmeier A."/>
            <person name="Al-Dilaimi A."/>
            <person name="Szczepanowski R."/>
            <person name="Kalinowski J."/>
        </authorList>
    </citation>
    <scope>NUCLEOTIDE SEQUENCE [LARGE SCALE GENOMIC DNA]</scope>
    <source>
        <strain evidence="5 6">Y-11</strain>
    </source>
</reference>
<name>S4XHK7_9CORY</name>
<dbReference type="PANTHER" id="PTHR33392">
    <property type="entry name" value="POLYISOPRENYL-TEICHOIC ACID--PEPTIDOGLYCAN TEICHOIC ACID TRANSFERASE TAGU"/>
    <property type="match status" value="1"/>
</dbReference>
<dbReference type="STRING" id="1200352.A606_02375"/>
<feature type="region of interest" description="Disordered" evidence="2">
    <location>
        <begin position="63"/>
        <end position="92"/>
    </location>
</feature>
<accession>S4XHK7</accession>
<evidence type="ECO:0000313" key="5">
    <source>
        <dbReference type="EMBL" id="AGP30128.1"/>
    </source>
</evidence>
<keyword evidence="3" id="KW-1133">Transmembrane helix</keyword>
<keyword evidence="3" id="KW-0812">Transmembrane</keyword>
<dbReference type="eggNOG" id="COG1316">
    <property type="taxonomic scope" value="Bacteria"/>
</dbReference>
<evidence type="ECO:0000256" key="1">
    <source>
        <dbReference type="ARBA" id="ARBA00006068"/>
    </source>
</evidence>
<gene>
    <name evidence="5" type="ORF">A606_02375</name>
</gene>
<comment type="similarity">
    <text evidence="1">Belongs to the LytR/CpsA/Psr (LCP) family.</text>
</comment>
<proteinExistence type="inferred from homology"/>
<dbReference type="Pfam" id="PF03816">
    <property type="entry name" value="LytR_cpsA_psr"/>
    <property type="match status" value="1"/>
</dbReference>
<dbReference type="PATRIC" id="fig|1200352.3.peg.477"/>
<dbReference type="InterPro" id="IPR050922">
    <property type="entry name" value="LytR/CpsA/Psr_CW_biosynth"/>
</dbReference>
<evidence type="ECO:0000313" key="6">
    <source>
        <dbReference type="Proteomes" id="UP000014809"/>
    </source>
</evidence>
<dbReference type="RefSeq" id="WP_020440493.1">
    <property type="nucleotide sequence ID" value="NC_021663.1"/>
</dbReference>
<dbReference type="AlphaFoldDB" id="S4XHK7"/>
<dbReference type="KEGG" id="cter:A606_02375"/>
<feature type="transmembrane region" description="Helical" evidence="3">
    <location>
        <begin position="23"/>
        <end position="46"/>
    </location>
</feature>
<sequence>MNTPEADEPRGTSRPHRSRTRKLLLSILSILLVIAVGCVGFAGYLAHRWNSGTQQLNVTELQSPNAADGPGTNILILGTDTRSEDDPDQAGITGTRSDAIMVAHIAANGSGVQVVSLPRDLWVPIKGHGEDKLNAAMSYGGANLAVSTIHDLIGVRIDHVAIIDFEGFRGLTDALGGVDVPVYKEFTSYGRTFPEGLNHLDGDGALSFVRARYPFADGDFQRIRNQQAFLKAVISKLVSVGTLTNPVKVTRAVDQLSPYLTVDDGLDARGMVSLLTKLRGVEISEFRFMTLPTGDPGTSEDGAEYLTVDEDALSELRTAFTYDTLDRTIQKMD</sequence>
<keyword evidence="3" id="KW-0472">Membrane</keyword>